<evidence type="ECO:0000259" key="6">
    <source>
        <dbReference type="PROSITE" id="PS51379"/>
    </source>
</evidence>
<dbReference type="GO" id="GO:0051539">
    <property type="term" value="F:4 iron, 4 sulfur cluster binding"/>
    <property type="evidence" value="ECO:0007669"/>
    <property type="project" value="UniProtKB-KW"/>
</dbReference>
<evidence type="ECO:0000256" key="4">
    <source>
        <dbReference type="ARBA" id="ARBA00023004"/>
    </source>
</evidence>
<keyword evidence="2" id="KW-0479">Metal-binding</keyword>
<gene>
    <name evidence="7" type="ORF">Ccl03g_41920</name>
</gene>
<dbReference type="Proteomes" id="UP000315200">
    <property type="component" value="Unassembled WGS sequence"/>
</dbReference>
<dbReference type="AlphaFoldDB" id="A0A829W1P8"/>
<dbReference type="InterPro" id="IPR009051">
    <property type="entry name" value="Helical_ferredxn"/>
</dbReference>
<dbReference type="InterPro" id="IPR017900">
    <property type="entry name" value="4Fe4S_Fe_S_CS"/>
</dbReference>
<evidence type="ECO:0000313" key="7">
    <source>
        <dbReference type="EMBL" id="GEA38479.1"/>
    </source>
</evidence>
<evidence type="ECO:0000256" key="2">
    <source>
        <dbReference type="ARBA" id="ARBA00022723"/>
    </source>
</evidence>
<evidence type="ECO:0000256" key="3">
    <source>
        <dbReference type="ARBA" id="ARBA00023002"/>
    </source>
</evidence>
<dbReference type="GO" id="GO:0016491">
    <property type="term" value="F:oxidoreductase activity"/>
    <property type="evidence" value="ECO:0007669"/>
    <property type="project" value="UniProtKB-KW"/>
</dbReference>
<evidence type="ECO:0000256" key="5">
    <source>
        <dbReference type="ARBA" id="ARBA00023014"/>
    </source>
</evidence>
<dbReference type="EMBL" id="BJLB01000001">
    <property type="protein sequence ID" value="GEA38479.1"/>
    <property type="molecule type" value="Genomic_DNA"/>
</dbReference>
<keyword evidence="5" id="KW-0411">Iron-sulfur</keyword>
<evidence type="ECO:0000313" key="8">
    <source>
        <dbReference type="Proteomes" id="UP000315200"/>
    </source>
</evidence>
<dbReference type="PANTHER" id="PTHR43255:SF1">
    <property type="entry name" value="IRON-SULFUR-BINDING OXIDOREDUCTASE FADF-RELATED"/>
    <property type="match status" value="1"/>
</dbReference>
<accession>A0A829W1P8</accession>
<evidence type="ECO:0000256" key="1">
    <source>
        <dbReference type="ARBA" id="ARBA00022485"/>
    </source>
</evidence>
<dbReference type="RefSeq" id="WP_081364604.1">
    <property type="nucleotide sequence ID" value="NZ_BJLB01000001.1"/>
</dbReference>
<proteinExistence type="predicted"/>
<feature type="domain" description="4Fe-4S ferredoxin-type" evidence="6">
    <location>
        <begin position="61"/>
        <end position="94"/>
    </location>
</feature>
<name>A0A829W1P8_9FIRM</name>
<comment type="caution">
    <text evidence="7">The sequence shown here is derived from an EMBL/GenBank/DDBJ whole genome shotgun (WGS) entry which is preliminary data.</text>
</comment>
<keyword evidence="4" id="KW-0408">Iron</keyword>
<dbReference type="Pfam" id="PF02754">
    <property type="entry name" value="CCG"/>
    <property type="match status" value="1"/>
</dbReference>
<organism evidence="7 8">
    <name type="scientific">Enterocloster clostridioformis</name>
    <dbReference type="NCBI Taxonomy" id="1531"/>
    <lineage>
        <taxon>Bacteria</taxon>
        <taxon>Bacillati</taxon>
        <taxon>Bacillota</taxon>
        <taxon>Clostridia</taxon>
        <taxon>Lachnospirales</taxon>
        <taxon>Lachnospiraceae</taxon>
        <taxon>Enterocloster</taxon>
    </lineage>
</organism>
<protein>
    <submittedName>
        <fullName evidence="7">Iron-sulfur-binding reductase</fullName>
    </submittedName>
</protein>
<dbReference type="PROSITE" id="PS00198">
    <property type="entry name" value="4FE4S_FER_1"/>
    <property type="match status" value="1"/>
</dbReference>
<dbReference type="InterPro" id="IPR017896">
    <property type="entry name" value="4Fe4S_Fe-S-bd"/>
</dbReference>
<dbReference type="InterPro" id="IPR051460">
    <property type="entry name" value="HdrC_iron-sulfur_subunit"/>
</dbReference>
<dbReference type="PROSITE" id="PS51379">
    <property type="entry name" value="4FE4S_FER_2"/>
    <property type="match status" value="1"/>
</dbReference>
<dbReference type="SUPFAM" id="SSF46548">
    <property type="entry name" value="alpha-helical ferredoxin"/>
    <property type="match status" value="1"/>
</dbReference>
<keyword evidence="3" id="KW-0560">Oxidoreductase</keyword>
<keyword evidence="1" id="KW-0004">4Fe-4S</keyword>
<dbReference type="InterPro" id="IPR004017">
    <property type="entry name" value="Cys_rich_dom"/>
</dbReference>
<dbReference type="GO" id="GO:0005886">
    <property type="term" value="C:plasma membrane"/>
    <property type="evidence" value="ECO:0007669"/>
    <property type="project" value="TreeGrafter"/>
</dbReference>
<dbReference type="PANTHER" id="PTHR43255">
    <property type="entry name" value="IRON-SULFUR-BINDING OXIDOREDUCTASE FADF-RELATED-RELATED"/>
    <property type="match status" value="1"/>
</dbReference>
<dbReference type="Gene3D" id="1.10.1060.10">
    <property type="entry name" value="Alpha-helical ferredoxin"/>
    <property type="match status" value="1"/>
</dbReference>
<sequence>MKNIKIDIYRPVIHRCFRCGYCKYSSDFYAYNCPIYDKFRNDGAMPGGLLWLTNALWNQEIEVTKDYSELIYSCTMCGNCNKKCPYEFHDTITDMILSAREYLIEHNVVPQSVKRYLMNSIMGKSPWGENGKEECSLLLEKYLYTPACDWLLYLGDMACYDTYSLSSVKKWIELLKAADISFGLLEEPLDGSDILSLGETELFAACCQKAVEFYQKMDVKRICTFSPHSYHVFKNYFPQYGGRFQVTHYTQLLANLVEVRKLKFSQSAEYKVAYHDPCYLGRWNQDYESARFLLEQSGMFLVEFPFSKEDAFCCGGGGGNIYTDCLGGGERGAARRRIKEAKEMGVEVLATACPVCTAMLQDAVREEDTRNDIVVRDLIDLLFESL</sequence>
<reference evidence="7 8" key="1">
    <citation type="submission" date="2019-06" db="EMBL/GenBank/DDBJ databases">
        <title>Draft genome sequence of [Clostridium] clostridioforme NBRC 113352.</title>
        <authorList>
            <person name="Miura T."/>
            <person name="Furukawa M."/>
            <person name="Shimamura M."/>
            <person name="Ohyama Y."/>
            <person name="Yamazoe A."/>
            <person name="Kawasaki H."/>
        </authorList>
    </citation>
    <scope>NUCLEOTIDE SEQUENCE [LARGE SCALE GENOMIC DNA]</scope>
    <source>
        <strain evidence="7 8">NBRC 113352</strain>
    </source>
</reference>
<dbReference type="GO" id="GO:0046872">
    <property type="term" value="F:metal ion binding"/>
    <property type="evidence" value="ECO:0007669"/>
    <property type="project" value="UniProtKB-KW"/>
</dbReference>
<dbReference type="Pfam" id="PF13183">
    <property type="entry name" value="Fer4_8"/>
    <property type="match status" value="1"/>
</dbReference>